<dbReference type="OrthoDB" id="9854065at2"/>
<feature type="region of interest" description="Disordered" evidence="2">
    <location>
        <begin position="188"/>
        <end position="211"/>
    </location>
</feature>
<name>A0A221MGU8_9BACI</name>
<keyword evidence="1" id="KW-0175">Coiled coil</keyword>
<dbReference type="AlphaFoldDB" id="A0A221MGU8"/>
<dbReference type="RefSeq" id="WP_089533838.1">
    <property type="nucleotide sequence ID" value="NZ_CP022437.1"/>
</dbReference>
<reference evidence="3 4" key="1">
    <citation type="journal article" date="2003" name="Int. J. Syst. Evol. Microbiol.">
        <title>Virgibacillus carmonensis sp. nov., Virgibacillus necropolis sp. nov. and Virgibacillus picturae sp. nov., three novel species isolated from deteriorated mural paintings, transfer of the species of the genus salibacillus to Virgibacillus, as Virgibacillus marismortui comb. nov. and Virgibacillus salexigens comb. nov., and emended description of the genus Virgibacillus.</title>
        <authorList>
            <person name="Heyrman J."/>
            <person name="Logan N.A."/>
            <person name="Busse H.J."/>
            <person name="Balcaen A."/>
            <person name="Lebbe L."/>
            <person name="Rodriguez-Diaz M."/>
            <person name="Swings J."/>
            <person name="De Vos P."/>
        </authorList>
    </citation>
    <scope>NUCLEOTIDE SEQUENCE [LARGE SCALE GENOMIC DNA]</scope>
    <source>
        <strain evidence="3 4">LMG 19488</strain>
    </source>
</reference>
<evidence type="ECO:0000313" key="4">
    <source>
        <dbReference type="Proteomes" id="UP000204391"/>
    </source>
</evidence>
<dbReference type="Proteomes" id="UP000204391">
    <property type="component" value="Chromosome"/>
</dbReference>
<protein>
    <submittedName>
        <fullName evidence="3">Uncharacterized protein</fullName>
    </submittedName>
</protein>
<proteinExistence type="predicted"/>
<sequence length="211" mass="24262">MELKQFEIQINQKVDKFRKDTDSINKSDNPGFTEDVKAYETRKLRDALEKEVDDINRQYKHAAEEALVIAKEDAAKSYFSITEIDRKLADHHLDTYVSDVAFSYNDDQKAEAFDRLERNLQYLSPAQLDHLRKSLPKVLQSVSDKDTLKNLRGLNTTLSVLQTPQQEALDEVQAAAERTPDAKFRRLRMSHTAYSDHKDNRSGKTGMGQVE</sequence>
<evidence type="ECO:0000313" key="3">
    <source>
        <dbReference type="EMBL" id="ASN06842.1"/>
    </source>
</evidence>
<keyword evidence="4" id="KW-1185">Reference proteome</keyword>
<organism evidence="3 4">
    <name type="scientific">Virgibacillus necropolis</name>
    <dbReference type="NCBI Taxonomy" id="163877"/>
    <lineage>
        <taxon>Bacteria</taxon>
        <taxon>Bacillati</taxon>
        <taxon>Bacillota</taxon>
        <taxon>Bacilli</taxon>
        <taxon>Bacillales</taxon>
        <taxon>Bacillaceae</taxon>
        <taxon>Virgibacillus</taxon>
    </lineage>
</organism>
<gene>
    <name evidence="3" type="ORF">CFK40_18355</name>
</gene>
<evidence type="ECO:0000256" key="2">
    <source>
        <dbReference type="SAM" id="MobiDB-lite"/>
    </source>
</evidence>
<accession>A0A221MGU8</accession>
<evidence type="ECO:0000256" key="1">
    <source>
        <dbReference type="SAM" id="Coils"/>
    </source>
</evidence>
<dbReference type="KEGG" id="vne:CFK40_18355"/>
<feature type="coiled-coil region" evidence="1">
    <location>
        <begin position="38"/>
        <end position="65"/>
    </location>
</feature>
<dbReference type="EMBL" id="CP022437">
    <property type="protein sequence ID" value="ASN06842.1"/>
    <property type="molecule type" value="Genomic_DNA"/>
</dbReference>